<dbReference type="InterPro" id="IPR027417">
    <property type="entry name" value="P-loop_NTPase"/>
</dbReference>
<dbReference type="HAMAP" id="MF_00367">
    <property type="entry name" value="GTPase_Era"/>
    <property type="match status" value="1"/>
</dbReference>
<dbReference type="InterPro" id="IPR015946">
    <property type="entry name" value="KH_dom-like_a/b"/>
</dbReference>
<dbReference type="InterPro" id="IPR005225">
    <property type="entry name" value="Small_GTP-bd"/>
</dbReference>
<comment type="subcellular location">
    <subcellularLocation>
        <location evidence="12">Cytoplasm</location>
    </subcellularLocation>
    <subcellularLocation>
        <location evidence="12">Cell membrane</location>
        <topology evidence="12">Peripheral membrane protein</topology>
    </subcellularLocation>
</comment>
<dbReference type="PROSITE" id="PS50823">
    <property type="entry name" value="KH_TYPE_2"/>
    <property type="match status" value="1"/>
</dbReference>
<dbReference type="PROSITE" id="PS51713">
    <property type="entry name" value="G_ERA"/>
    <property type="match status" value="1"/>
</dbReference>
<dbReference type="AlphaFoldDB" id="A0A2P7SFL3"/>
<evidence type="ECO:0000256" key="2">
    <source>
        <dbReference type="ARBA" id="ARBA00020484"/>
    </source>
</evidence>
<dbReference type="CDD" id="cd22534">
    <property type="entry name" value="KH-II_Era"/>
    <property type="match status" value="1"/>
</dbReference>
<dbReference type="GO" id="GO:0043024">
    <property type="term" value="F:ribosomal small subunit binding"/>
    <property type="evidence" value="ECO:0007669"/>
    <property type="project" value="TreeGrafter"/>
</dbReference>
<dbReference type="NCBIfam" id="TIGR00231">
    <property type="entry name" value="small_GTP"/>
    <property type="match status" value="1"/>
</dbReference>
<dbReference type="Gene3D" id="3.30.300.20">
    <property type="match status" value="1"/>
</dbReference>
<keyword evidence="7 12" id="KW-0699">rRNA-binding</keyword>
<accession>A0A2P7SFL3</accession>
<feature type="region of interest" description="G5" evidence="13">
    <location>
        <begin position="155"/>
        <end position="157"/>
    </location>
</feature>
<reference evidence="17 18" key="1">
    <citation type="submission" date="2018-03" db="EMBL/GenBank/DDBJ databases">
        <title>The draft genome of Mesorhizobium soli JCM 19897.</title>
        <authorList>
            <person name="Li L."/>
            <person name="Liu L."/>
            <person name="Liang L."/>
            <person name="Wang T."/>
            <person name="Zhang X."/>
        </authorList>
    </citation>
    <scope>NUCLEOTIDE SEQUENCE [LARGE SCALE GENOMIC DNA]</scope>
    <source>
        <strain evidence="17 18">JCM 19897</strain>
    </source>
</reference>
<feature type="region of interest" description="G4" evidence="13">
    <location>
        <begin position="126"/>
        <end position="129"/>
    </location>
</feature>
<keyword evidence="8 12" id="KW-0547">Nucleotide-binding</keyword>
<dbReference type="FunFam" id="3.30.300.20:FF:000031">
    <property type="entry name" value="GTPase Era"/>
    <property type="match status" value="1"/>
</dbReference>
<feature type="region of interest" description="G3" evidence="13">
    <location>
        <begin position="64"/>
        <end position="67"/>
    </location>
</feature>
<protein>
    <recommendedName>
        <fullName evidence="2 12">GTPase Era</fullName>
    </recommendedName>
</protein>
<evidence type="ECO:0000256" key="10">
    <source>
        <dbReference type="ARBA" id="ARBA00023134"/>
    </source>
</evidence>
<comment type="subunit">
    <text evidence="12">Monomer.</text>
</comment>
<evidence type="ECO:0000256" key="5">
    <source>
        <dbReference type="ARBA" id="ARBA00022517"/>
    </source>
</evidence>
<dbReference type="EMBL" id="PXYL01000004">
    <property type="protein sequence ID" value="PSJ61282.1"/>
    <property type="molecule type" value="Genomic_DNA"/>
</dbReference>
<feature type="domain" description="KH type-2" evidence="15">
    <location>
        <begin position="207"/>
        <end position="284"/>
    </location>
</feature>
<feature type="region of interest" description="G1" evidence="13">
    <location>
        <begin position="17"/>
        <end position="24"/>
    </location>
</feature>
<evidence type="ECO:0000256" key="12">
    <source>
        <dbReference type="HAMAP-Rule" id="MF_00367"/>
    </source>
</evidence>
<dbReference type="GO" id="GO:0003924">
    <property type="term" value="F:GTPase activity"/>
    <property type="evidence" value="ECO:0007669"/>
    <property type="project" value="UniProtKB-UniRule"/>
</dbReference>
<dbReference type="InterPro" id="IPR006073">
    <property type="entry name" value="GTP-bd"/>
</dbReference>
<proteinExistence type="inferred from homology"/>
<evidence type="ECO:0000259" key="16">
    <source>
        <dbReference type="PROSITE" id="PS51713"/>
    </source>
</evidence>
<comment type="caution">
    <text evidence="17">The sequence shown here is derived from an EMBL/GenBank/DDBJ whole genome shotgun (WGS) entry which is preliminary data.</text>
</comment>
<gene>
    <name evidence="12" type="primary">era</name>
    <name evidence="17" type="ORF">C7I85_09380</name>
</gene>
<evidence type="ECO:0000256" key="14">
    <source>
        <dbReference type="RuleBase" id="RU003761"/>
    </source>
</evidence>
<dbReference type="InterPro" id="IPR004044">
    <property type="entry name" value="KH_dom_type_2"/>
</dbReference>
<evidence type="ECO:0000256" key="8">
    <source>
        <dbReference type="ARBA" id="ARBA00022741"/>
    </source>
</evidence>
<dbReference type="InterPro" id="IPR030388">
    <property type="entry name" value="G_ERA_dom"/>
</dbReference>
<feature type="binding site" evidence="12">
    <location>
        <begin position="17"/>
        <end position="24"/>
    </location>
    <ligand>
        <name>GTP</name>
        <dbReference type="ChEBI" id="CHEBI:37565"/>
    </ligand>
</feature>
<dbReference type="NCBIfam" id="NF000908">
    <property type="entry name" value="PRK00089.1"/>
    <property type="match status" value="1"/>
</dbReference>
<name>A0A2P7SFL3_9HYPH</name>
<evidence type="ECO:0000313" key="18">
    <source>
        <dbReference type="Proteomes" id="UP000240653"/>
    </source>
</evidence>
<evidence type="ECO:0000259" key="15">
    <source>
        <dbReference type="PROSITE" id="PS50823"/>
    </source>
</evidence>
<dbReference type="GO" id="GO:0005525">
    <property type="term" value="F:GTP binding"/>
    <property type="evidence" value="ECO:0007669"/>
    <property type="project" value="UniProtKB-UniRule"/>
</dbReference>
<evidence type="ECO:0000256" key="11">
    <source>
        <dbReference type="ARBA" id="ARBA00023136"/>
    </source>
</evidence>
<dbReference type="GO" id="GO:0005886">
    <property type="term" value="C:plasma membrane"/>
    <property type="evidence" value="ECO:0007669"/>
    <property type="project" value="UniProtKB-SubCell"/>
</dbReference>
<dbReference type="Gene3D" id="3.40.50.300">
    <property type="entry name" value="P-loop containing nucleotide triphosphate hydrolases"/>
    <property type="match status" value="1"/>
</dbReference>
<keyword evidence="10 12" id="KW-0342">GTP-binding</keyword>
<sequence>MSEAEPVTHSGFVALIGAPNAGKSTLVNQLVGAKVSIVTHKVQTTRSIVRGIAIHNDAQIVFVDTPGIFKPRRRLDQAMVSTAWGGAKDADLVMVIIDAERGFKGDADTILESLAGVRQPKVLVLNKIDRVQHESLLLLAEEANKRVAFDATFMVSALSGAGCRAILDYLAKALPAGPWYYPEDQISDLPMRQLAAEITREKLYLRLHQELPYSSHVETEKWEEKPDGSVRIEQVIYVERDSQKKILLGHKGETIRSIGTAARKDISEILEQKVHLFLFVKVRENWGDDPERYREMGLEFPH</sequence>
<evidence type="ECO:0000256" key="6">
    <source>
        <dbReference type="ARBA" id="ARBA00022519"/>
    </source>
</evidence>
<comment type="function">
    <text evidence="12">An essential GTPase that binds both GDP and GTP, with rapid nucleotide exchange. Plays a role in 16S rRNA processing and 30S ribosomal subunit biogenesis and possibly also in cell cycle regulation and energy metabolism.</text>
</comment>
<dbReference type="Proteomes" id="UP000240653">
    <property type="component" value="Unassembled WGS sequence"/>
</dbReference>
<dbReference type="InterPro" id="IPR005662">
    <property type="entry name" value="GTPase_Era-like"/>
</dbReference>
<dbReference type="SUPFAM" id="SSF52540">
    <property type="entry name" value="P-loop containing nucleoside triphosphate hydrolases"/>
    <property type="match status" value="1"/>
</dbReference>
<dbReference type="Pfam" id="PF01926">
    <property type="entry name" value="MMR_HSR1"/>
    <property type="match status" value="1"/>
</dbReference>
<dbReference type="Pfam" id="PF07650">
    <property type="entry name" value="KH_2"/>
    <property type="match status" value="1"/>
</dbReference>
<evidence type="ECO:0000256" key="13">
    <source>
        <dbReference type="PROSITE-ProRule" id="PRU01050"/>
    </source>
</evidence>
<keyword evidence="4 12" id="KW-0963">Cytoplasm</keyword>
<dbReference type="PANTHER" id="PTHR42698">
    <property type="entry name" value="GTPASE ERA"/>
    <property type="match status" value="1"/>
</dbReference>
<keyword evidence="5 12" id="KW-0690">Ribosome biogenesis</keyword>
<keyword evidence="6" id="KW-0997">Cell inner membrane</keyword>
<organism evidence="17 18">
    <name type="scientific">Pseudaminobacter soli</name>
    <name type="common">ex Li et al. 2025</name>
    <dbReference type="NCBI Taxonomy" id="1295366"/>
    <lineage>
        <taxon>Bacteria</taxon>
        <taxon>Pseudomonadati</taxon>
        <taxon>Pseudomonadota</taxon>
        <taxon>Alphaproteobacteria</taxon>
        <taxon>Hyphomicrobiales</taxon>
        <taxon>Phyllobacteriaceae</taxon>
        <taxon>Pseudaminobacter</taxon>
    </lineage>
</organism>
<dbReference type="CDD" id="cd04163">
    <property type="entry name" value="Era"/>
    <property type="match status" value="1"/>
</dbReference>
<dbReference type="GO" id="GO:0005829">
    <property type="term" value="C:cytosol"/>
    <property type="evidence" value="ECO:0007669"/>
    <property type="project" value="TreeGrafter"/>
</dbReference>
<keyword evidence="11 12" id="KW-0472">Membrane</keyword>
<evidence type="ECO:0000256" key="3">
    <source>
        <dbReference type="ARBA" id="ARBA00022475"/>
    </source>
</evidence>
<evidence type="ECO:0000256" key="9">
    <source>
        <dbReference type="ARBA" id="ARBA00022884"/>
    </source>
</evidence>
<keyword evidence="9 12" id="KW-0694">RNA-binding</keyword>
<dbReference type="NCBIfam" id="TIGR00436">
    <property type="entry name" value="era"/>
    <property type="match status" value="1"/>
</dbReference>
<dbReference type="OrthoDB" id="9805918at2"/>
<feature type="domain" description="Era-type G" evidence="16">
    <location>
        <begin position="9"/>
        <end position="176"/>
    </location>
</feature>
<dbReference type="InterPro" id="IPR009019">
    <property type="entry name" value="KH_sf_prok-type"/>
</dbReference>
<dbReference type="PANTHER" id="PTHR42698:SF1">
    <property type="entry name" value="GTPASE ERA, MITOCHONDRIAL"/>
    <property type="match status" value="1"/>
</dbReference>
<comment type="similarity">
    <text evidence="1 12 13 14">Belongs to the TRAFAC class TrmE-Era-EngA-EngB-Septin-like GTPase superfamily. Era GTPase family.</text>
</comment>
<keyword evidence="18" id="KW-1185">Reference proteome</keyword>
<feature type="binding site" evidence="12">
    <location>
        <begin position="64"/>
        <end position="68"/>
    </location>
    <ligand>
        <name>GTP</name>
        <dbReference type="ChEBI" id="CHEBI:37565"/>
    </ligand>
</feature>
<evidence type="ECO:0000256" key="7">
    <source>
        <dbReference type="ARBA" id="ARBA00022730"/>
    </source>
</evidence>
<dbReference type="GO" id="GO:0000028">
    <property type="term" value="P:ribosomal small subunit assembly"/>
    <property type="evidence" value="ECO:0007669"/>
    <property type="project" value="TreeGrafter"/>
</dbReference>
<keyword evidence="3 12" id="KW-1003">Cell membrane</keyword>
<feature type="region of interest" description="G2" evidence="13">
    <location>
        <begin position="43"/>
        <end position="47"/>
    </location>
</feature>
<evidence type="ECO:0000256" key="1">
    <source>
        <dbReference type="ARBA" id="ARBA00007921"/>
    </source>
</evidence>
<dbReference type="SUPFAM" id="SSF54814">
    <property type="entry name" value="Prokaryotic type KH domain (KH-domain type II)"/>
    <property type="match status" value="1"/>
</dbReference>
<evidence type="ECO:0000313" key="17">
    <source>
        <dbReference type="EMBL" id="PSJ61282.1"/>
    </source>
</evidence>
<dbReference type="RefSeq" id="WP_106723709.1">
    <property type="nucleotide sequence ID" value="NZ_PXYL01000004.1"/>
</dbReference>
<dbReference type="GO" id="GO:0070181">
    <property type="term" value="F:small ribosomal subunit rRNA binding"/>
    <property type="evidence" value="ECO:0007669"/>
    <property type="project" value="UniProtKB-UniRule"/>
</dbReference>
<evidence type="ECO:0000256" key="4">
    <source>
        <dbReference type="ARBA" id="ARBA00022490"/>
    </source>
</evidence>
<feature type="binding site" evidence="12">
    <location>
        <begin position="126"/>
        <end position="129"/>
    </location>
    <ligand>
        <name>GTP</name>
        <dbReference type="ChEBI" id="CHEBI:37565"/>
    </ligand>
</feature>